<sequence>MTVMQPVGDSVDACDMLDRRVAAFIGGALDEDVAWWFGMANMVASDPIGQALYLAHVADEVSRFRQIKDWAYRVAVEFVGSKGGKQRQRSMVESYRVDWGHAAARDGAAIALFGHEGVPGIVARAEQYKCGKQAYQRVRDAVQTRTTDLIGDYRVALRWAKGEIHHGDHVDRWEQVTGRKWRDAE</sequence>
<dbReference type="Proteomes" id="UP001597090">
    <property type="component" value="Unassembled WGS sequence"/>
</dbReference>
<evidence type="ECO:0000313" key="1">
    <source>
        <dbReference type="EMBL" id="MFD0738261.1"/>
    </source>
</evidence>
<comment type="caution">
    <text evidence="1">The sequence shown here is derived from an EMBL/GenBank/DDBJ whole genome shotgun (WGS) entry which is preliminary data.</text>
</comment>
<accession>A0ABW2YN60</accession>
<proteinExistence type="predicted"/>
<name>A0ABW2YN60_9GAMM</name>
<protein>
    <submittedName>
        <fullName evidence="1">Uncharacterized protein</fullName>
    </submittedName>
</protein>
<evidence type="ECO:0000313" key="2">
    <source>
        <dbReference type="Proteomes" id="UP001597090"/>
    </source>
</evidence>
<gene>
    <name evidence="1" type="ORF">ACFQZQ_03020</name>
</gene>
<organism evidence="1 2">
    <name type="scientific">Lysobacter koreensis</name>
    <dbReference type="NCBI Taxonomy" id="266122"/>
    <lineage>
        <taxon>Bacteria</taxon>
        <taxon>Pseudomonadati</taxon>
        <taxon>Pseudomonadota</taxon>
        <taxon>Gammaproteobacteria</taxon>
        <taxon>Lysobacterales</taxon>
        <taxon>Lysobacteraceae</taxon>
        <taxon>Lysobacter</taxon>
    </lineage>
</organism>
<keyword evidence="2" id="KW-1185">Reference proteome</keyword>
<reference evidence="2" key="1">
    <citation type="journal article" date="2019" name="Int. J. Syst. Evol. Microbiol.">
        <title>The Global Catalogue of Microorganisms (GCM) 10K type strain sequencing project: providing services to taxonomists for standard genome sequencing and annotation.</title>
        <authorList>
            <consortium name="The Broad Institute Genomics Platform"/>
            <consortium name="The Broad Institute Genome Sequencing Center for Infectious Disease"/>
            <person name="Wu L."/>
            <person name="Ma J."/>
        </authorList>
    </citation>
    <scope>NUCLEOTIDE SEQUENCE [LARGE SCALE GENOMIC DNA]</scope>
    <source>
        <strain evidence="2">CCUG 55491</strain>
    </source>
</reference>
<dbReference type="EMBL" id="JBHTIH010000002">
    <property type="protein sequence ID" value="MFD0738261.1"/>
    <property type="molecule type" value="Genomic_DNA"/>
</dbReference>
<dbReference type="RefSeq" id="WP_386811193.1">
    <property type="nucleotide sequence ID" value="NZ_JBHTIH010000002.1"/>
</dbReference>